<organism evidence="1 2">
    <name type="scientific">Taibaiella chishuiensis</name>
    <dbReference type="NCBI Taxonomy" id="1434707"/>
    <lineage>
        <taxon>Bacteria</taxon>
        <taxon>Pseudomonadati</taxon>
        <taxon>Bacteroidota</taxon>
        <taxon>Chitinophagia</taxon>
        <taxon>Chitinophagales</taxon>
        <taxon>Chitinophagaceae</taxon>
        <taxon>Taibaiella</taxon>
    </lineage>
</organism>
<dbReference type="Proteomes" id="UP000240572">
    <property type="component" value="Unassembled WGS sequence"/>
</dbReference>
<dbReference type="OrthoDB" id="969612at2"/>
<dbReference type="AlphaFoldDB" id="A0A2P8D0V0"/>
<name>A0A2P8D0V0_9BACT</name>
<accession>A0A2P8D0V0</accession>
<reference evidence="1 2" key="1">
    <citation type="submission" date="2018-03" db="EMBL/GenBank/DDBJ databases">
        <title>Genomic Encyclopedia of Type Strains, Phase III (KMG-III): the genomes of soil and plant-associated and newly described type strains.</title>
        <authorList>
            <person name="Whitman W."/>
        </authorList>
    </citation>
    <scope>NUCLEOTIDE SEQUENCE [LARGE SCALE GENOMIC DNA]</scope>
    <source>
        <strain evidence="1 2">CGMCC 1.12700</strain>
    </source>
</reference>
<evidence type="ECO:0000313" key="1">
    <source>
        <dbReference type="EMBL" id="PSK90844.1"/>
    </source>
</evidence>
<dbReference type="RefSeq" id="WP_106524109.1">
    <property type="nucleotide sequence ID" value="NZ_PYGD01000007.1"/>
</dbReference>
<comment type="caution">
    <text evidence="1">The sequence shown here is derived from an EMBL/GenBank/DDBJ whole genome shotgun (WGS) entry which is preliminary data.</text>
</comment>
<gene>
    <name evidence="1" type="ORF">B0I18_107256</name>
</gene>
<protein>
    <submittedName>
        <fullName evidence="1">Uncharacterized protein</fullName>
    </submittedName>
</protein>
<sequence length="135" mass="15860">MKPLHNLDNTGKGRLLAELFPLEIPRIIAYMKEAYANMVNHEQQIKEGWTNGFITANFWYQNAAEVMKVLDKWKNPEVVSIRVFSDQLFHDLRAIYTIDCIVKYAEDKCDYPKFQKMVSILFDYEPKKPKNGELV</sequence>
<dbReference type="EMBL" id="PYGD01000007">
    <property type="protein sequence ID" value="PSK90844.1"/>
    <property type="molecule type" value="Genomic_DNA"/>
</dbReference>
<evidence type="ECO:0000313" key="2">
    <source>
        <dbReference type="Proteomes" id="UP000240572"/>
    </source>
</evidence>
<proteinExistence type="predicted"/>
<keyword evidence="2" id="KW-1185">Reference proteome</keyword>